<organism evidence="1 2">
    <name type="scientific">Novosphingobium bradum</name>
    <dbReference type="NCBI Taxonomy" id="1737444"/>
    <lineage>
        <taxon>Bacteria</taxon>
        <taxon>Pseudomonadati</taxon>
        <taxon>Pseudomonadota</taxon>
        <taxon>Alphaproteobacteria</taxon>
        <taxon>Sphingomonadales</taxon>
        <taxon>Sphingomonadaceae</taxon>
        <taxon>Novosphingobium</taxon>
    </lineage>
</organism>
<dbReference type="EMBL" id="JBHRTQ010000011">
    <property type="protein sequence ID" value="MFC3175229.1"/>
    <property type="molecule type" value="Genomic_DNA"/>
</dbReference>
<keyword evidence="2" id="KW-1185">Reference proteome</keyword>
<reference evidence="2" key="1">
    <citation type="journal article" date="2019" name="Int. J. Syst. Evol. Microbiol.">
        <title>The Global Catalogue of Microorganisms (GCM) 10K type strain sequencing project: providing services to taxonomists for standard genome sequencing and annotation.</title>
        <authorList>
            <consortium name="The Broad Institute Genomics Platform"/>
            <consortium name="The Broad Institute Genome Sequencing Center for Infectious Disease"/>
            <person name="Wu L."/>
            <person name="Ma J."/>
        </authorList>
    </citation>
    <scope>NUCLEOTIDE SEQUENCE [LARGE SCALE GENOMIC DNA]</scope>
    <source>
        <strain evidence="2">KCTC 42984</strain>
    </source>
</reference>
<protein>
    <submittedName>
        <fullName evidence="1">Phage tail assembly chaperone</fullName>
    </submittedName>
</protein>
<comment type="caution">
    <text evidence="1">The sequence shown here is derived from an EMBL/GenBank/DDBJ whole genome shotgun (WGS) entry which is preliminary data.</text>
</comment>
<sequence length="64" mass="6741">MSETFAATAGQLAGLAGRFLGWRPDEFWNATPAELAAILLPVSGPGAAPLGRSDLARMMEHDND</sequence>
<dbReference type="InterPro" id="IPR019056">
    <property type="entry name" value="Phage_TAC_6"/>
</dbReference>
<evidence type="ECO:0000313" key="2">
    <source>
        <dbReference type="Proteomes" id="UP001595604"/>
    </source>
</evidence>
<dbReference type="Proteomes" id="UP001595604">
    <property type="component" value="Unassembled WGS sequence"/>
</dbReference>
<dbReference type="RefSeq" id="WP_379510606.1">
    <property type="nucleotide sequence ID" value="NZ_JBHRTQ010000011.1"/>
</dbReference>
<name>A0ABV7IUI9_9SPHN</name>
<evidence type="ECO:0000313" key="1">
    <source>
        <dbReference type="EMBL" id="MFC3175229.1"/>
    </source>
</evidence>
<gene>
    <name evidence="1" type="ORF">ACFOD9_13290</name>
</gene>
<proteinExistence type="predicted"/>
<dbReference type="Pfam" id="PF09550">
    <property type="entry name" value="Phage_TAC_6"/>
    <property type="match status" value="1"/>
</dbReference>
<accession>A0ABV7IUI9</accession>